<evidence type="ECO:0000313" key="2">
    <source>
        <dbReference type="Proteomes" id="UP000192140"/>
    </source>
</evidence>
<dbReference type="AlphaFoldDB" id="A0A1S7UBE8"/>
<gene>
    <name evidence="1" type="primary">virB</name>
    <name evidence="1" type="ORF">AGR7A_pAt20335</name>
</gene>
<evidence type="ECO:0000313" key="1">
    <source>
        <dbReference type="EMBL" id="CVI63698.1"/>
    </source>
</evidence>
<proteinExistence type="predicted"/>
<protein>
    <submittedName>
        <fullName evidence="1">Protein virB5</fullName>
    </submittedName>
</protein>
<comment type="caution">
    <text evidence="1">The sequence shown here is derived from an EMBL/GenBank/DDBJ whole genome shotgun (WGS) entry which is preliminary data.</text>
</comment>
<dbReference type="NCBIfam" id="NF010434">
    <property type="entry name" value="PRK13860.1"/>
    <property type="match status" value="1"/>
</dbReference>
<organism evidence="1 2">
    <name type="scientific">Agrobacterium deltaense NCPPB 1641</name>
    <dbReference type="NCBI Taxonomy" id="1183425"/>
    <lineage>
        <taxon>Bacteria</taxon>
        <taxon>Pseudomonadati</taxon>
        <taxon>Pseudomonadota</taxon>
        <taxon>Alphaproteobacteria</taxon>
        <taxon>Hyphomicrobiales</taxon>
        <taxon>Rhizobiaceae</taxon>
        <taxon>Rhizobium/Agrobacterium group</taxon>
        <taxon>Agrobacterium</taxon>
    </lineage>
</organism>
<reference evidence="1" key="1">
    <citation type="submission" date="2016-01" db="EMBL/GenBank/DDBJ databases">
        <authorList>
            <person name="Regsiter A."/>
            <person name="william w."/>
        </authorList>
    </citation>
    <scope>NUCLEOTIDE SEQUENCE</scope>
    <source>
        <strain evidence="1">NCPPB 1641</strain>
    </source>
</reference>
<keyword evidence="2" id="KW-1185">Reference proteome</keyword>
<dbReference type="EMBL" id="FCNP01000049">
    <property type="protein sequence ID" value="CVI63698.1"/>
    <property type="molecule type" value="Genomic_DNA"/>
</dbReference>
<accession>A0A1S7UBE8</accession>
<name>A0A1S7UBE8_9HYPH</name>
<sequence>MKHTTKLEKATMKFGATTIAFIIFLTLSRTADAQFVVSDPATEAETLATALDTAANLEQVITMVTMLTSAFGVTGLLTALDQKNQYPSTGKLDEQLFSSKAKTSMTARGIVSDPDRKVIGNDAEGKLLRDQITTSANAAGLAADNLDALDKRLTANRDTSAQLSRSRNIMQATVTNGLLLKQIHDAVIQNTQATSLSTMTTAQAGLHEAEEAAIQRKEHQATALIFGAVP</sequence>
<dbReference type="Proteomes" id="UP000192140">
    <property type="component" value="Unassembled WGS sequence"/>
</dbReference>